<evidence type="ECO:0000259" key="3">
    <source>
        <dbReference type="PROSITE" id="PS50089"/>
    </source>
</evidence>
<dbReference type="InterPro" id="IPR036465">
    <property type="entry name" value="vWFA_dom_sf"/>
</dbReference>
<dbReference type="CDD" id="cd23114">
    <property type="entry name" value="RING-H2_WAVH2"/>
    <property type="match status" value="1"/>
</dbReference>
<evidence type="ECO:0000259" key="4">
    <source>
        <dbReference type="PROSITE" id="PS50234"/>
    </source>
</evidence>
<dbReference type="SUPFAM" id="SSF57850">
    <property type="entry name" value="RING/U-box"/>
    <property type="match status" value="1"/>
</dbReference>
<dbReference type="Pfam" id="PF17123">
    <property type="entry name" value="zf-RING_11"/>
    <property type="match status" value="1"/>
</dbReference>
<proteinExistence type="predicted"/>
<dbReference type="Pfam" id="PF14624">
    <property type="entry name" value="Vwaint"/>
    <property type="match status" value="1"/>
</dbReference>
<organism evidence="5 6">
    <name type="scientific">Colocasia esculenta</name>
    <name type="common">Wild taro</name>
    <name type="synonym">Arum esculentum</name>
    <dbReference type="NCBI Taxonomy" id="4460"/>
    <lineage>
        <taxon>Eukaryota</taxon>
        <taxon>Viridiplantae</taxon>
        <taxon>Streptophyta</taxon>
        <taxon>Embryophyta</taxon>
        <taxon>Tracheophyta</taxon>
        <taxon>Spermatophyta</taxon>
        <taxon>Magnoliopsida</taxon>
        <taxon>Liliopsida</taxon>
        <taxon>Araceae</taxon>
        <taxon>Aroideae</taxon>
        <taxon>Colocasieae</taxon>
        <taxon>Colocasia</taxon>
    </lineage>
</organism>
<protein>
    <submittedName>
        <fullName evidence="5">Uncharacterized protein</fullName>
    </submittedName>
</protein>
<feature type="compositionally biased region" description="Polar residues" evidence="2">
    <location>
        <begin position="28"/>
        <end position="37"/>
    </location>
</feature>
<dbReference type="PROSITE" id="PS50234">
    <property type="entry name" value="VWFA"/>
    <property type="match status" value="1"/>
</dbReference>
<dbReference type="OrthoDB" id="687730at2759"/>
<comment type="caution">
    <text evidence="5">The sequence shown here is derived from an EMBL/GenBank/DDBJ whole genome shotgun (WGS) entry which is preliminary data.</text>
</comment>
<dbReference type="Gene3D" id="3.30.40.10">
    <property type="entry name" value="Zinc/RING finger domain, C3HC4 (zinc finger)"/>
    <property type="match status" value="1"/>
</dbReference>
<feature type="domain" description="VWFA" evidence="4">
    <location>
        <begin position="272"/>
        <end position="459"/>
    </location>
</feature>
<feature type="compositionally biased region" description="Low complexity" evidence="2">
    <location>
        <begin position="64"/>
        <end position="75"/>
    </location>
</feature>
<accession>A0A843VRU8</accession>
<feature type="compositionally biased region" description="Low complexity" evidence="2">
    <location>
        <begin position="39"/>
        <end position="50"/>
    </location>
</feature>
<keyword evidence="6" id="KW-1185">Reference proteome</keyword>
<dbReference type="InterPro" id="IPR001841">
    <property type="entry name" value="Znf_RING"/>
</dbReference>
<evidence type="ECO:0000256" key="1">
    <source>
        <dbReference type="PROSITE-ProRule" id="PRU00175"/>
    </source>
</evidence>
<feature type="domain" description="RING-type" evidence="3">
    <location>
        <begin position="82"/>
        <end position="126"/>
    </location>
</feature>
<dbReference type="SMART" id="SM00184">
    <property type="entry name" value="RING"/>
    <property type="match status" value="1"/>
</dbReference>
<reference evidence="5" key="1">
    <citation type="submission" date="2017-07" db="EMBL/GenBank/DDBJ databases">
        <title>Taro Niue Genome Assembly and Annotation.</title>
        <authorList>
            <person name="Atibalentja N."/>
            <person name="Keating K."/>
            <person name="Fields C.J."/>
        </authorList>
    </citation>
    <scope>NUCLEOTIDE SEQUENCE</scope>
    <source>
        <strain evidence="5">Niue_2</strain>
        <tissue evidence="5">Leaf</tissue>
    </source>
</reference>
<dbReference type="InterPro" id="IPR013083">
    <property type="entry name" value="Znf_RING/FYVE/PHD"/>
</dbReference>
<dbReference type="Pfam" id="PF00092">
    <property type="entry name" value="VWA"/>
    <property type="match status" value="1"/>
</dbReference>
<sequence length="724" mass="78738">MASAWRKAKIALGLNLCVYVPRSMDDSASPSDDTTGRFSDAAASSPASGGSDHRRTRPMTPTPSSSGLKLTKSSSRSSKRTCAICLGTMKPGHGHALFTAECSHTFHFHCIASSVKHGNQVCPVCRAKWKDIPFQAPAASELPHGRARVNPINWPQDDGYMTILRRLPRVDTATRQHHLTSSFFHTSEPTSFDDDEPLDPQMEPCKDAEPGYAKTVEIKACPEFSAIQRSGSEENFTVLIHLKAPVTSSKQITGRSHQACSPVSQTSRAPVDLVTVLDVSGSMAGTKLALLKRAMGFVIQNLGPSDRLSVVAFSSTARRLFHLRRMTETGRQQALQAVNALVSSGGTNIAEGLRKGAKVIEERKEKNPVCSIILLSDGQDTYTVSTGSSGAHHQSRPDYRSLLPYSIRGGTGHRIPVHAFGFGTDHDSASMHSISETSGGTFSFIEAEGVIQDAFAQCIGGLLSVVVQEMQVEVDCVHPSVRLGTIKSGSYTSRVMDDRRRGLINVGDLYADEERDFLVSINVPAAAVHEASEETVLLKVGCIYKDPVSKDAVPVKTEDVKIRRPEIVTEQSMSVEVDRQRNRHRAAEAMAEARTAAERGALSEAVSILENCRRLLAESPSGRSGDRLCTALDAELREMQERMANRQRYEASGRAYVLSGLSSHSWQRATARGDSTDSASLVHAYQTPSMVDMLQRSQTITPAVRRPNPPIRPARSFPAQPSPR</sequence>
<dbReference type="AlphaFoldDB" id="A0A843VRU8"/>
<dbReference type="Proteomes" id="UP000652761">
    <property type="component" value="Unassembled WGS sequence"/>
</dbReference>
<dbReference type="SUPFAM" id="SSF53300">
    <property type="entry name" value="vWA-like"/>
    <property type="match status" value="1"/>
</dbReference>
<dbReference type="GO" id="GO:0008270">
    <property type="term" value="F:zinc ion binding"/>
    <property type="evidence" value="ECO:0007669"/>
    <property type="project" value="UniProtKB-KW"/>
</dbReference>
<dbReference type="SMART" id="SM00327">
    <property type="entry name" value="VWA"/>
    <property type="match status" value="1"/>
</dbReference>
<evidence type="ECO:0000256" key="2">
    <source>
        <dbReference type="SAM" id="MobiDB-lite"/>
    </source>
</evidence>
<keyword evidence="1" id="KW-0863">Zinc-finger</keyword>
<dbReference type="PANTHER" id="PTHR10579">
    <property type="entry name" value="CALCIUM-ACTIVATED CHLORIDE CHANNEL REGULATOR"/>
    <property type="match status" value="1"/>
</dbReference>
<dbReference type="Gene3D" id="3.40.50.410">
    <property type="entry name" value="von Willebrand factor, type A domain"/>
    <property type="match status" value="1"/>
</dbReference>
<dbReference type="PROSITE" id="PS50089">
    <property type="entry name" value="ZF_RING_2"/>
    <property type="match status" value="1"/>
</dbReference>
<dbReference type="InterPro" id="IPR002035">
    <property type="entry name" value="VWF_A"/>
</dbReference>
<dbReference type="InterPro" id="IPR051266">
    <property type="entry name" value="CLCR"/>
</dbReference>
<dbReference type="PANTHER" id="PTHR10579:SF43">
    <property type="entry name" value="ZINC FINGER (C3HC4-TYPE RING FINGER) FAMILY PROTEIN"/>
    <property type="match status" value="1"/>
</dbReference>
<dbReference type="InterPro" id="IPR032838">
    <property type="entry name" value="Vwaint_dom"/>
</dbReference>
<feature type="region of interest" description="Disordered" evidence="2">
    <location>
        <begin position="698"/>
        <end position="724"/>
    </location>
</feature>
<evidence type="ECO:0000313" key="6">
    <source>
        <dbReference type="Proteomes" id="UP000652761"/>
    </source>
</evidence>
<gene>
    <name evidence="5" type="ORF">Taro_032635</name>
</gene>
<keyword evidence="1" id="KW-0862">Zinc</keyword>
<evidence type="ECO:0000313" key="5">
    <source>
        <dbReference type="EMBL" id="MQL99911.1"/>
    </source>
</evidence>
<feature type="region of interest" description="Disordered" evidence="2">
    <location>
        <begin position="28"/>
        <end position="75"/>
    </location>
</feature>
<name>A0A843VRU8_COLES</name>
<dbReference type="CDD" id="cd01466">
    <property type="entry name" value="vWA_C3HC4_type"/>
    <property type="match status" value="1"/>
</dbReference>
<keyword evidence="1" id="KW-0479">Metal-binding</keyword>
<dbReference type="EMBL" id="NMUH01002428">
    <property type="protein sequence ID" value="MQL99911.1"/>
    <property type="molecule type" value="Genomic_DNA"/>
</dbReference>